<feature type="transmembrane region" description="Helical" evidence="8">
    <location>
        <begin position="17"/>
        <end position="36"/>
    </location>
</feature>
<feature type="transmembrane region" description="Helical" evidence="8">
    <location>
        <begin position="266"/>
        <end position="290"/>
    </location>
</feature>
<keyword evidence="6 8" id="KW-1133">Transmembrane helix</keyword>
<accession>A0A3A1WHS6</accession>
<evidence type="ECO:0000256" key="3">
    <source>
        <dbReference type="ARBA" id="ARBA00022448"/>
    </source>
</evidence>
<feature type="transmembrane region" description="Helical" evidence="8">
    <location>
        <begin position="152"/>
        <end position="171"/>
    </location>
</feature>
<evidence type="ECO:0000256" key="1">
    <source>
        <dbReference type="ARBA" id="ARBA00004651"/>
    </source>
</evidence>
<keyword evidence="4" id="KW-1003">Cell membrane</keyword>
<feature type="transmembrane region" description="Helical" evidence="8">
    <location>
        <begin position="450"/>
        <end position="470"/>
    </location>
</feature>
<dbReference type="InterPro" id="IPR018093">
    <property type="entry name" value="BCCT_CS"/>
</dbReference>
<feature type="transmembrane region" description="Helical" evidence="8">
    <location>
        <begin position="350"/>
        <end position="368"/>
    </location>
</feature>
<proteinExistence type="inferred from homology"/>
<protein>
    <submittedName>
        <fullName evidence="9">BCCT family transporter</fullName>
    </submittedName>
</protein>
<dbReference type="Proteomes" id="UP000265750">
    <property type="component" value="Unassembled WGS sequence"/>
</dbReference>
<evidence type="ECO:0000256" key="8">
    <source>
        <dbReference type="SAM" id="Phobius"/>
    </source>
</evidence>
<dbReference type="AlphaFoldDB" id="A0A3A1WHS6"/>
<keyword evidence="10" id="KW-1185">Reference proteome</keyword>
<sequence length="670" mass="73509">MQIKDFQDFMTTQIRPLVFFPASGIIAALVLVGVLFPADAERIFGAVQAFVLDTFGWFYLLTVGILLFAVLFFALSRFGRLKLGPDDAEPDYPYASWLAMLFAAGMGIGLMFYAVAEPVLHYSVPPEAEPRTIVAARQAMEFTYFHWGLHAWAVYAVVGLSLAYFSFRYNLPLTIRSGFYPLIRERIDGPIGHAVDVFAICGTVFGIATSLGLGVLQMNAGLHHLLGVPEAPWVQILLIVAVMGAATVSVVTGLDVGVRRLSEGNLVIAILLMLFVLAVGPTIFLFKAFVQNIGAYLDDLLPRTFTLYAYEPRAWISDWTLFYWAWWISWSPFVGMFIARISRGRTVREFVLGVLFVPSTFTFFWMTVFGNSAIALDMGAAAGKISREVQENLSVALFQFLEYLPLSGVTSTLAVLLVAVFFVTSADSGSLVVDSLASGGGDDTPVWQRIYWCVVQGGTAALLLLAGGLVGLQTMTLIAALPFAVILLLLAFGLLRGMRADVARLTEHRQAQPAVAVRGTSWQARLGAILHEPDRGDVRRFLDQTARPALEEVRDELLRRGLAAEFETGETGQVALTVPAEGTRNFVYGVEPASQPAMAFSAADTRASRDRRRMVWSARTTFSDGSRGYDVMGFTKADLLADVLAQFERYQLLTQAQSTQLFTAAPEPRV</sequence>
<dbReference type="GO" id="GO:0022857">
    <property type="term" value="F:transmembrane transporter activity"/>
    <property type="evidence" value="ECO:0007669"/>
    <property type="project" value="InterPro"/>
</dbReference>
<dbReference type="OrthoDB" id="9775735at2"/>
<feature type="transmembrane region" description="Helical" evidence="8">
    <location>
        <begin position="321"/>
        <end position="338"/>
    </location>
</feature>
<evidence type="ECO:0000313" key="10">
    <source>
        <dbReference type="Proteomes" id="UP000265750"/>
    </source>
</evidence>
<dbReference type="EMBL" id="QYRN01000007">
    <property type="protein sequence ID" value="RIX99579.1"/>
    <property type="molecule type" value="Genomic_DNA"/>
</dbReference>
<comment type="caution">
    <text evidence="9">The sequence shown here is derived from an EMBL/GenBank/DDBJ whole genome shotgun (WGS) entry which is preliminary data.</text>
</comment>
<evidence type="ECO:0000256" key="5">
    <source>
        <dbReference type="ARBA" id="ARBA00022692"/>
    </source>
</evidence>
<evidence type="ECO:0000256" key="4">
    <source>
        <dbReference type="ARBA" id="ARBA00022475"/>
    </source>
</evidence>
<gene>
    <name evidence="9" type="ORF">D3218_13990</name>
</gene>
<evidence type="ECO:0000313" key="9">
    <source>
        <dbReference type="EMBL" id="RIX99579.1"/>
    </source>
</evidence>
<comment type="subcellular location">
    <subcellularLocation>
        <location evidence="1">Cell membrane</location>
        <topology evidence="1">Multi-pass membrane protein</topology>
    </subcellularLocation>
</comment>
<dbReference type="InterPro" id="IPR000060">
    <property type="entry name" value="BCCT_transptr"/>
</dbReference>
<feature type="transmembrane region" description="Helical" evidence="8">
    <location>
        <begin position="403"/>
        <end position="423"/>
    </location>
</feature>
<feature type="transmembrane region" description="Helical" evidence="8">
    <location>
        <begin position="233"/>
        <end position="254"/>
    </location>
</feature>
<dbReference type="NCBIfam" id="TIGR00842">
    <property type="entry name" value="bcct"/>
    <property type="match status" value="1"/>
</dbReference>
<evidence type="ECO:0000256" key="2">
    <source>
        <dbReference type="ARBA" id="ARBA00005658"/>
    </source>
</evidence>
<comment type="similarity">
    <text evidence="2">Belongs to the BCCT transporter (TC 2.A.15) family.</text>
</comment>
<dbReference type="GO" id="GO:0005886">
    <property type="term" value="C:plasma membrane"/>
    <property type="evidence" value="ECO:0007669"/>
    <property type="project" value="UniProtKB-SubCell"/>
</dbReference>
<reference evidence="10" key="1">
    <citation type="submission" date="2018-09" db="EMBL/GenBank/DDBJ databases">
        <authorList>
            <person name="Tuo L."/>
        </authorList>
    </citation>
    <scope>NUCLEOTIDE SEQUENCE [LARGE SCALE GENOMIC DNA]</scope>
    <source>
        <strain evidence="10">M2BS4Y-1</strain>
    </source>
</reference>
<feature type="transmembrane region" description="Helical" evidence="8">
    <location>
        <begin position="191"/>
        <end position="213"/>
    </location>
</feature>
<evidence type="ECO:0000256" key="6">
    <source>
        <dbReference type="ARBA" id="ARBA00022989"/>
    </source>
</evidence>
<dbReference type="PROSITE" id="PS01303">
    <property type="entry name" value="BCCT"/>
    <property type="match status" value="1"/>
</dbReference>
<feature type="transmembrane region" description="Helical" evidence="8">
    <location>
        <begin position="95"/>
        <end position="116"/>
    </location>
</feature>
<dbReference type="PANTHER" id="PTHR30047">
    <property type="entry name" value="HIGH-AFFINITY CHOLINE TRANSPORT PROTEIN-RELATED"/>
    <property type="match status" value="1"/>
</dbReference>
<feature type="transmembrane region" description="Helical" evidence="8">
    <location>
        <begin position="476"/>
        <end position="495"/>
    </location>
</feature>
<keyword evidence="7 8" id="KW-0472">Membrane</keyword>
<keyword evidence="5 8" id="KW-0812">Transmembrane</keyword>
<dbReference type="Pfam" id="PF02028">
    <property type="entry name" value="BCCT"/>
    <property type="match status" value="1"/>
</dbReference>
<organism evidence="9 10">
    <name type="scientific">Aureimonas flava</name>
    <dbReference type="NCBI Taxonomy" id="2320271"/>
    <lineage>
        <taxon>Bacteria</taxon>
        <taxon>Pseudomonadati</taxon>
        <taxon>Pseudomonadota</taxon>
        <taxon>Alphaproteobacteria</taxon>
        <taxon>Hyphomicrobiales</taxon>
        <taxon>Aurantimonadaceae</taxon>
        <taxon>Aureimonas</taxon>
    </lineage>
</organism>
<name>A0A3A1WHS6_9HYPH</name>
<dbReference type="PANTHER" id="PTHR30047:SF7">
    <property type="entry name" value="HIGH-AFFINITY CHOLINE TRANSPORT PROTEIN"/>
    <property type="match status" value="1"/>
</dbReference>
<keyword evidence="3" id="KW-0813">Transport</keyword>
<evidence type="ECO:0000256" key="7">
    <source>
        <dbReference type="ARBA" id="ARBA00023136"/>
    </source>
</evidence>
<feature type="transmembrane region" description="Helical" evidence="8">
    <location>
        <begin position="56"/>
        <end position="75"/>
    </location>
</feature>